<dbReference type="Gene3D" id="3.30.565.10">
    <property type="entry name" value="Histidine kinase-like ATPase, C-terminal domain"/>
    <property type="match status" value="1"/>
</dbReference>
<dbReference type="InterPro" id="IPR013656">
    <property type="entry name" value="PAS_4"/>
</dbReference>
<dbReference type="InterPro" id="IPR001610">
    <property type="entry name" value="PAC"/>
</dbReference>
<dbReference type="PROSITE" id="PS50113">
    <property type="entry name" value="PAC"/>
    <property type="match status" value="6"/>
</dbReference>
<dbReference type="InterPro" id="IPR035965">
    <property type="entry name" value="PAS-like_dom_sf"/>
</dbReference>
<dbReference type="Gene3D" id="3.30.450.20">
    <property type="entry name" value="PAS domain"/>
    <property type="match status" value="7"/>
</dbReference>
<dbReference type="PANTHER" id="PTHR43304">
    <property type="entry name" value="PHYTOCHROME-LIKE PROTEIN CPH1"/>
    <property type="match status" value="1"/>
</dbReference>
<dbReference type="PRINTS" id="PR00344">
    <property type="entry name" value="BCTRLSENSOR"/>
</dbReference>
<feature type="domain" description="PAC" evidence="11">
    <location>
        <begin position="212"/>
        <end position="264"/>
    </location>
</feature>
<dbReference type="RefSeq" id="WP_232069593.1">
    <property type="nucleotide sequence ID" value="NZ_LR593886.1"/>
</dbReference>
<dbReference type="InterPro" id="IPR000014">
    <property type="entry name" value="PAS"/>
</dbReference>
<feature type="domain" description="Histidine kinase" evidence="8">
    <location>
        <begin position="1203"/>
        <end position="1421"/>
    </location>
</feature>
<dbReference type="NCBIfam" id="TIGR00229">
    <property type="entry name" value="sensory_box"/>
    <property type="match status" value="6"/>
</dbReference>
<dbReference type="SMART" id="SM00448">
    <property type="entry name" value="REC"/>
    <property type="match status" value="2"/>
</dbReference>
<dbReference type="InterPro" id="IPR052162">
    <property type="entry name" value="Sensor_kinase/Photoreceptor"/>
</dbReference>
<proteinExistence type="predicted"/>
<evidence type="ECO:0000256" key="1">
    <source>
        <dbReference type="ARBA" id="ARBA00000085"/>
    </source>
</evidence>
<dbReference type="InterPro" id="IPR003661">
    <property type="entry name" value="HisK_dim/P_dom"/>
</dbReference>
<dbReference type="InterPro" id="IPR036890">
    <property type="entry name" value="HATPase_C_sf"/>
</dbReference>
<dbReference type="SMART" id="SM00086">
    <property type="entry name" value="PAC"/>
    <property type="match status" value="6"/>
</dbReference>
<dbReference type="Gene3D" id="2.10.70.100">
    <property type="match status" value="1"/>
</dbReference>
<comment type="caution">
    <text evidence="6">Lacks conserved residue(s) required for the propagation of feature annotation.</text>
</comment>
<dbReference type="Pfam" id="PF08447">
    <property type="entry name" value="PAS_3"/>
    <property type="match status" value="3"/>
</dbReference>
<name>A0A6P2CV75_9BACT</name>
<sequence>MNNSAPVNILLVDDQPERLRTLETVLGDLGQRLVRARSGEEAIQRALETDFAVILLGAQVPGSSGFEVAERVRARGRHTPIIFLNHDTSIDFPVEKAYALGAVDHLTAPLVPVVLRSKVSVLIELARRTCEAQHQQLWRTTLASIGDGVIATDAIGRVTFLNPVAEQLTKWPTADARGRPLTEVFRIVNETTRKEVENPALRALGTGTIVGLANHTILIARDGTEHPIDDSAAPIRWEDGTVDGAVLVFRDITERKLAEVARARLAAIVESSDDAIVGKDLDGTIRSWNRGAERVFGYTAAEAVGRSITLVVPPDRFDEERTILERLGRGERIEHFETQRVRKDGRRVDVALTISPIRDAEGHITGASKIARDVTTAKRVERARVSALQAGEVGTYHWDIRADRVTGDRNFAALFGVTADEHASAPVGDFLAAVHSGDRERVGAEIRHTLDTDAPFRSEYRVTGPGGERWLLARGAVERAAGGEAVGWAGVVVDITDRKRAEGALATSRARLDYAVQASGIGFWYCDLPFDVLQWDERVKAHFWLPPEARVTIDTFYDRIHPDDRGPTRAAIERSVAERTGYDVHYRTVNPETRAEKWVRAIGGTYYDETGAPKRFDGVTLDVTDQRRAEAALRESNDRFAIVARATNDAVWDWDMRTNAVWWNEGVGALFGYRSGDVGPDATWWYEHIHPEDRDRVVTGIHAVIDHGGANWSDEYRFRRADGTHAAVLDRGHAIHEDGKTVRLVGAMQDITERRRAEERLRESEQRFRSLFESMDEGYCVVEPVLDGIGRAVDYRYLLVNPALETHTGLRNVVGKTAREVMPTHESHWIEAYARVAETGEPVRRTDRVADLDRWYDVSAFRVGPPGGRQVGVLFNDITDRKRAEARLREKDERLQLLVDRARDYAMVVTDRDGRVVEWTGGAESITGFAPADVLGKPADVLFTPEDQSAGAPAREMEQAAREGRAEDQRWHARKDGSQFFADGVMVPLRGDDGALHGFGKVFRDVTARKRAEEAVQFLADASASLAELVDYQSTLNRIANLAVAGFADWCVVDMIGENGARERLAVTASESEDVSAARGADVAFRPHDGATGVVPHVLRTGEPEVVPDLVETDPTTAPQGPERLAKLRELGVRSYLCVPLASRGRVIGGMTFLSSSPRRRFGPDELRVAQNLAERVTVAIENAQLYRTLQEQDRRKDEFLATLAHELRNPLAPVRNGVQILRLGGVTGEAAARALTMMDRQLGHMAHLIDDLMDVARVSSGKVVLRKEQVPLRSVVDAAAETSRQAVEAGGHELALRMPAEPLTLNVDRTRLVQVLANLLNNAAKYTLPGGRIVLSARRGGDDAVIQVADTGVGIPAEMLPKVFEMFAQVGTSLERSQGGLGIGLTLVKRLVEMHGGSVRAESPGPGRGSTFTVRLPLAPALVDAPVVAQAVGANTAGRPLDVLVVDDNRDAADSMAMLLEIRGHRARTAHDGPEALKLLATFRPQLVLLDLGLPGMSGYEVARRIRESTELQGLTLAALTGWGQEEDRRRTREAGFDHHLTKPADPGELDRIVAGVQARG</sequence>
<dbReference type="KEGG" id="gms:SOIL9_48550"/>
<dbReference type="CDD" id="cd00130">
    <property type="entry name" value="PAS"/>
    <property type="match status" value="6"/>
</dbReference>
<dbReference type="Pfam" id="PF13426">
    <property type="entry name" value="PAS_9"/>
    <property type="match status" value="1"/>
</dbReference>
<feature type="coiled-coil region" evidence="7">
    <location>
        <begin position="747"/>
        <end position="774"/>
    </location>
</feature>
<evidence type="ECO:0000256" key="2">
    <source>
        <dbReference type="ARBA" id="ARBA00012438"/>
    </source>
</evidence>
<dbReference type="EMBL" id="LR593886">
    <property type="protein sequence ID" value="VTR92859.1"/>
    <property type="molecule type" value="Genomic_DNA"/>
</dbReference>
<dbReference type="GO" id="GO:0000155">
    <property type="term" value="F:phosphorelay sensor kinase activity"/>
    <property type="evidence" value="ECO:0007669"/>
    <property type="project" value="InterPro"/>
</dbReference>
<evidence type="ECO:0000259" key="8">
    <source>
        <dbReference type="PROSITE" id="PS50109"/>
    </source>
</evidence>
<dbReference type="Pfam" id="PF08448">
    <property type="entry name" value="PAS_4"/>
    <property type="match status" value="2"/>
</dbReference>
<dbReference type="CDD" id="cd00082">
    <property type="entry name" value="HisKA"/>
    <property type="match status" value="1"/>
</dbReference>
<keyword evidence="7" id="KW-0175">Coiled coil</keyword>
<dbReference type="GO" id="GO:0006355">
    <property type="term" value="P:regulation of DNA-templated transcription"/>
    <property type="evidence" value="ECO:0007669"/>
    <property type="project" value="InterPro"/>
</dbReference>
<dbReference type="EC" id="2.7.13.3" evidence="2"/>
<feature type="domain" description="PAC" evidence="11">
    <location>
        <begin position="452"/>
        <end position="507"/>
    </location>
</feature>
<dbReference type="PROSITE" id="PS50112">
    <property type="entry name" value="PAS"/>
    <property type="match status" value="4"/>
</dbReference>
<evidence type="ECO:0000256" key="6">
    <source>
        <dbReference type="PROSITE-ProRule" id="PRU00169"/>
    </source>
</evidence>
<feature type="domain" description="PAC" evidence="11">
    <location>
        <begin position="582"/>
        <end position="635"/>
    </location>
</feature>
<reference evidence="12 13" key="1">
    <citation type="submission" date="2019-05" db="EMBL/GenBank/DDBJ databases">
        <authorList>
            <consortium name="Science for Life Laboratories"/>
        </authorList>
    </citation>
    <scope>NUCLEOTIDE SEQUENCE [LARGE SCALE GENOMIC DNA]</scope>
    <source>
        <strain evidence="12">Soil9</strain>
    </source>
</reference>
<feature type="domain" description="PAC" evidence="11">
    <location>
        <begin position="334"/>
        <end position="386"/>
    </location>
</feature>
<keyword evidence="4" id="KW-0808">Transferase</keyword>
<evidence type="ECO:0000259" key="9">
    <source>
        <dbReference type="PROSITE" id="PS50110"/>
    </source>
</evidence>
<dbReference type="Pfam" id="PF01590">
    <property type="entry name" value="GAF"/>
    <property type="match status" value="1"/>
</dbReference>
<feature type="domain" description="PAS" evidence="10">
    <location>
        <begin position="636"/>
        <end position="708"/>
    </location>
</feature>
<dbReference type="SUPFAM" id="SSF55785">
    <property type="entry name" value="PYP-like sensor domain (PAS domain)"/>
    <property type="match status" value="7"/>
</dbReference>
<accession>A0A6P2CV75</accession>
<dbReference type="InterPro" id="IPR013655">
    <property type="entry name" value="PAS_fold_3"/>
</dbReference>
<comment type="catalytic activity">
    <reaction evidence="1">
        <text>ATP + protein L-histidine = ADP + protein N-phospho-L-histidine.</text>
        <dbReference type="EC" id="2.7.13.3"/>
    </reaction>
</comment>
<protein>
    <recommendedName>
        <fullName evidence="2">histidine kinase</fullName>
        <ecNumber evidence="2">2.7.13.3</ecNumber>
    </recommendedName>
</protein>
<feature type="domain" description="PAC" evidence="11">
    <location>
        <begin position="712"/>
        <end position="763"/>
    </location>
</feature>
<feature type="domain" description="PAS" evidence="10">
    <location>
        <begin position="891"/>
        <end position="964"/>
    </location>
</feature>
<dbReference type="PROSITE" id="PS50110">
    <property type="entry name" value="RESPONSE_REGULATORY"/>
    <property type="match status" value="2"/>
</dbReference>
<dbReference type="InterPro" id="IPR001789">
    <property type="entry name" value="Sig_transdc_resp-reg_receiver"/>
</dbReference>
<dbReference type="InterPro" id="IPR029016">
    <property type="entry name" value="GAF-like_dom_sf"/>
</dbReference>
<dbReference type="CDD" id="cd16922">
    <property type="entry name" value="HATPase_EvgS-ArcB-TorS-like"/>
    <property type="match status" value="1"/>
</dbReference>
<evidence type="ECO:0000256" key="5">
    <source>
        <dbReference type="ARBA" id="ARBA00022777"/>
    </source>
</evidence>
<gene>
    <name evidence="12" type="ORF">SOIL9_48550</name>
</gene>
<keyword evidence="3 6" id="KW-0597">Phosphoprotein</keyword>
<dbReference type="Pfam" id="PF00512">
    <property type="entry name" value="HisKA"/>
    <property type="match status" value="1"/>
</dbReference>
<dbReference type="SMART" id="SM00387">
    <property type="entry name" value="HATPase_c"/>
    <property type="match status" value="1"/>
</dbReference>
<dbReference type="InterPro" id="IPR036097">
    <property type="entry name" value="HisK_dim/P_sf"/>
</dbReference>
<dbReference type="Proteomes" id="UP000464178">
    <property type="component" value="Chromosome"/>
</dbReference>
<dbReference type="Pfam" id="PF02518">
    <property type="entry name" value="HATPase_c"/>
    <property type="match status" value="1"/>
</dbReference>
<evidence type="ECO:0000313" key="12">
    <source>
        <dbReference type="EMBL" id="VTR92859.1"/>
    </source>
</evidence>
<evidence type="ECO:0000256" key="7">
    <source>
        <dbReference type="SAM" id="Coils"/>
    </source>
</evidence>
<dbReference type="InterPro" id="IPR004358">
    <property type="entry name" value="Sig_transdc_His_kin-like_C"/>
</dbReference>
<dbReference type="SUPFAM" id="SSF52172">
    <property type="entry name" value="CheY-like"/>
    <property type="match status" value="2"/>
</dbReference>
<dbReference type="Gene3D" id="3.30.450.40">
    <property type="match status" value="1"/>
</dbReference>
<evidence type="ECO:0000259" key="10">
    <source>
        <dbReference type="PROSITE" id="PS50112"/>
    </source>
</evidence>
<dbReference type="SUPFAM" id="SSF55781">
    <property type="entry name" value="GAF domain-like"/>
    <property type="match status" value="1"/>
</dbReference>
<dbReference type="SUPFAM" id="SSF47384">
    <property type="entry name" value="Homodimeric domain of signal transducing histidine kinase"/>
    <property type="match status" value="1"/>
</dbReference>
<feature type="domain" description="Response regulatory" evidence="9">
    <location>
        <begin position="8"/>
        <end position="123"/>
    </location>
</feature>
<dbReference type="PANTHER" id="PTHR43304:SF1">
    <property type="entry name" value="PAC DOMAIN-CONTAINING PROTEIN"/>
    <property type="match status" value="1"/>
</dbReference>
<dbReference type="InterPro" id="IPR000700">
    <property type="entry name" value="PAS-assoc_C"/>
</dbReference>
<evidence type="ECO:0000313" key="13">
    <source>
        <dbReference type="Proteomes" id="UP000464178"/>
    </source>
</evidence>
<dbReference type="SMART" id="SM00065">
    <property type="entry name" value="GAF"/>
    <property type="match status" value="1"/>
</dbReference>
<feature type="modified residue" description="4-aspartylphosphate" evidence="6">
    <location>
        <position position="1492"/>
    </location>
</feature>
<dbReference type="InterPro" id="IPR011006">
    <property type="entry name" value="CheY-like_superfamily"/>
</dbReference>
<evidence type="ECO:0000256" key="3">
    <source>
        <dbReference type="ARBA" id="ARBA00022553"/>
    </source>
</evidence>
<dbReference type="Gene3D" id="1.10.287.130">
    <property type="match status" value="1"/>
</dbReference>
<feature type="domain" description="PAS" evidence="10">
    <location>
        <begin position="261"/>
        <end position="331"/>
    </location>
</feature>
<dbReference type="SUPFAM" id="SSF55874">
    <property type="entry name" value="ATPase domain of HSP90 chaperone/DNA topoisomerase II/histidine kinase"/>
    <property type="match status" value="1"/>
</dbReference>
<dbReference type="Pfam" id="PF00072">
    <property type="entry name" value="Response_reg"/>
    <property type="match status" value="2"/>
</dbReference>
<dbReference type="InterPro" id="IPR005467">
    <property type="entry name" value="His_kinase_dom"/>
</dbReference>
<dbReference type="InterPro" id="IPR013767">
    <property type="entry name" value="PAS_fold"/>
</dbReference>
<organism evidence="12 13">
    <name type="scientific">Gemmata massiliana</name>
    <dbReference type="NCBI Taxonomy" id="1210884"/>
    <lineage>
        <taxon>Bacteria</taxon>
        <taxon>Pseudomonadati</taxon>
        <taxon>Planctomycetota</taxon>
        <taxon>Planctomycetia</taxon>
        <taxon>Gemmatales</taxon>
        <taxon>Gemmataceae</taxon>
        <taxon>Gemmata</taxon>
    </lineage>
</organism>
<dbReference type="PROSITE" id="PS50109">
    <property type="entry name" value="HIS_KIN"/>
    <property type="match status" value="1"/>
</dbReference>
<feature type="domain" description="PAC" evidence="11">
    <location>
        <begin position="965"/>
        <end position="1018"/>
    </location>
</feature>
<feature type="domain" description="Response regulatory" evidence="9">
    <location>
        <begin position="1443"/>
        <end position="1559"/>
    </location>
</feature>
<feature type="domain" description="PAS" evidence="10">
    <location>
        <begin position="134"/>
        <end position="207"/>
    </location>
</feature>
<evidence type="ECO:0000259" key="11">
    <source>
        <dbReference type="PROSITE" id="PS50113"/>
    </source>
</evidence>
<dbReference type="SMART" id="SM00388">
    <property type="entry name" value="HisKA"/>
    <property type="match status" value="1"/>
</dbReference>
<evidence type="ECO:0000256" key="4">
    <source>
        <dbReference type="ARBA" id="ARBA00022679"/>
    </source>
</evidence>
<dbReference type="Gene3D" id="3.40.50.2300">
    <property type="match status" value="2"/>
</dbReference>
<keyword evidence="13" id="KW-1185">Reference proteome</keyword>
<dbReference type="CDD" id="cd17580">
    <property type="entry name" value="REC_2_DhkD-like"/>
    <property type="match status" value="1"/>
</dbReference>
<dbReference type="Pfam" id="PF00989">
    <property type="entry name" value="PAS"/>
    <property type="match status" value="1"/>
</dbReference>
<dbReference type="FunFam" id="3.30.565.10:FF:000006">
    <property type="entry name" value="Sensor histidine kinase WalK"/>
    <property type="match status" value="1"/>
</dbReference>
<keyword evidence="5" id="KW-0418">Kinase</keyword>
<dbReference type="InterPro" id="IPR003594">
    <property type="entry name" value="HATPase_dom"/>
</dbReference>
<dbReference type="InterPro" id="IPR003018">
    <property type="entry name" value="GAF"/>
</dbReference>
<dbReference type="SMART" id="SM00091">
    <property type="entry name" value="PAS"/>
    <property type="match status" value="6"/>
</dbReference>